<evidence type="ECO:0000313" key="3">
    <source>
        <dbReference type="Proteomes" id="UP000324748"/>
    </source>
</evidence>
<evidence type="ECO:0000313" key="4">
    <source>
        <dbReference type="Proteomes" id="UP000325313"/>
    </source>
</evidence>
<organism evidence="1 4">
    <name type="scientific">Puccinia graminis f. sp. tritici</name>
    <dbReference type="NCBI Taxonomy" id="56615"/>
    <lineage>
        <taxon>Eukaryota</taxon>
        <taxon>Fungi</taxon>
        <taxon>Dikarya</taxon>
        <taxon>Basidiomycota</taxon>
        <taxon>Pucciniomycotina</taxon>
        <taxon>Pucciniomycetes</taxon>
        <taxon>Pucciniales</taxon>
        <taxon>Pucciniaceae</taxon>
        <taxon>Puccinia</taxon>
    </lineage>
</organism>
<evidence type="ECO:0000313" key="1">
    <source>
        <dbReference type="EMBL" id="KAA1074228.1"/>
    </source>
</evidence>
<proteinExistence type="predicted"/>
<dbReference type="EMBL" id="VDEP01000473">
    <property type="protein sequence ID" value="KAA1074228.1"/>
    <property type="molecule type" value="Genomic_DNA"/>
</dbReference>
<dbReference type="EMBL" id="VSWC01000092">
    <property type="protein sequence ID" value="KAA1090552.1"/>
    <property type="molecule type" value="Genomic_DNA"/>
</dbReference>
<gene>
    <name evidence="2" type="ORF">PGT21_004978</name>
    <name evidence="1" type="ORF">PGTUg99_031242</name>
</gene>
<sequence length="82" mass="9454">MMMNGLLMIMINGEQSMLALKLRVLIPGSVRGCKNLHRHKDGCHQNSRKDTEHWQQKHLFLWVGRQSDPQEGVTCVKVNTDQ</sequence>
<reference evidence="3 4" key="1">
    <citation type="submission" date="2019-05" db="EMBL/GenBank/DDBJ databases">
        <title>Emergence of the Ug99 lineage of the wheat stem rust pathogen through somatic hybridization.</title>
        <authorList>
            <person name="Li F."/>
            <person name="Upadhyaya N.M."/>
            <person name="Sperschneider J."/>
            <person name="Matny O."/>
            <person name="Nguyen-Phuc H."/>
            <person name="Mago R."/>
            <person name="Raley C."/>
            <person name="Miller M.E."/>
            <person name="Silverstein K.A.T."/>
            <person name="Henningsen E."/>
            <person name="Hirsch C.D."/>
            <person name="Visser B."/>
            <person name="Pretorius Z.A."/>
            <person name="Steffenson B.J."/>
            <person name="Schwessinger B."/>
            <person name="Dodds P.N."/>
            <person name="Figueroa M."/>
        </authorList>
    </citation>
    <scope>NUCLEOTIDE SEQUENCE [LARGE SCALE GENOMIC DNA]</scope>
    <source>
        <strain evidence="2">21-0</strain>
        <strain evidence="1 4">Ug99</strain>
    </source>
</reference>
<name>A0A5B0MDT6_PUCGR</name>
<keyword evidence="3" id="KW-1185">Reference proteome</keyword>
<evidence type="ECO:0000313" key="2">
    <source>
        <dbReference type="EMBL" id="KAA1090552.1"/>
    </source>
</evidence>
<protein>
    <submittedName>
        <fullName evidence="1">Uncharacterized protein</fullName>
    </submittedName>
</protein>
<dbReference type="AlphaFoldDB" id="A0A5B0MDT6"/>
<comment type="caution">
    <text evidence="1">The sequence shown here is derived from an EMBL/GenBank/DDBJ whole genome shotgun (WGS) entry which is preliminary data.</text>
</comment>
<accession>A0A5B0MDT6</accession>
<dbReference type="Proteomes" id="UP000325313">
    <property type="component" value="Unassembled WGS sequence"/>
</dbReference>
<dbReference type="Proteomes" id="UP000324748">
    <property type="component" value="Unassembled WGS sequence"/>
</dbReference>